<sequence>QSEISAAALKFSILQLTNKQTLIIQFDLKRKDGGEAKRSSSRTRRTELQPRESEEEDN</sequence>
<feature type="compositionally biased region" description="Basic and acidic residues" evidence="1">
    <location>
        <begin position="32"/>
        <end position="52"/>
    </location>
</feature>
<feature type="region of interest" description="Disordered" evidence="1">
    <location>
        <begin position="32"/>
        <end position="58"/>
    </location>
</feature>
<keyword evidence="3" id="KW-1185">Reference proteome</keyword>
<dbReference type="EMBL" id="LXQA010424292">
    <property type="protein sequence ID" value="MCI50935.1"/>
    <property type="molecule type" value="Genomic_DNA"/>
</dbReference>
<evidence type="ECO:0000313" key="2">
    <source>
        <dbReference type="EMBL" id="MCI50935.1"/>
    </source>
</evidence>
<reference evidence="2 3" key="1">
    <citation type="journal article" date="2018" name="Front. Plant Sci.">
        <title>Red Clover (Trifolium pratense) and Zigzag Clover (T. medium) - A Picture of Genomic Similarities and Differences.</title>
        <authorList>
            <person name="Dluhosova J."/>
            <person name="Istvanek J."/>
            <person name="Nedelnik J."/>
            <person name="Repkova J."/>
        </authorList>
    </citation>
    <scope>NUCLEOTIDE SEQUENCE [LARGE SCALE GENOMIC DNA]</scope>
    <source>
        <strain evidence="3">cv. 10/8</strain>
        <tissue evidence="2">Leaf</tissue>
    </source>
</reference>
<evidence type="ECO:0000256" key="1">
    <source>
        <dbReference type="SAM" id="MobiDB-lite"/>
    </source>
</evidence>
<accession>A0A392SSB9</accession>
<proteinExistence type="predicted"/>
<feature type="non-terminal residue" evidence="2">
    <location>
        <position position="1"/>
    </location>
</feature>
<organism evidence="2 3">
    <name type="scientific">Trifolium medium</name>
    <dbReference type="NCBI Taxonomy" id="97028"/>
    <lineage>
        <taxon>Eukaryota</taxon>
        <taxon>Viridiplantae</taxon>
        <taxon>Streptophyta</taxon>
        <taxon>Embryophyta</taxon>
        <taxon>Tracheophyta</taxon>
        <taxon>Spermatophyta</taxon>
        <taxon>Magnoliopsida</taxon>
        <taxon>eudicotyledons</taxon>
        <taxon>Gunneridae</taxon>
        <taxon>Pentapetalae</taxon>
        <taxon>rosids</taxon>
        <taxon>fabids</taxon>
        <taxon>Fabales</taxon>
        <taxon>Fabaceae</taxon>
        <taxon>Papilionoideae</taxon>
        <taxon>50 kb inversion clade</taxon>
        <taxon>NPAAA clade</taxon>
        <taxon>Hologalegina</taxon>
        <taxon>IRL clade</taxon>
        <taxon>Trifolieae</taxon>
        <taxon>Trifolium</taxon>
    </lineage>
</organism>
<dbReference type="AlphaFoldDB" id="A0A392SSB9"/>
<comment type="caution">
    <text evidence="2">The sequence shown here is derived from an EMBL/GenBank/DDBJ whole genome shotgun (WGS) entry which is preliminary data.</text>
</comment>
<evidence type="ECO:0000313" key="3">
    <source>
        <dbReference type="Proteomes" id="UP000265520"/>
    </source>
</evidence>
<protein>
    <submittedName>
        <fullName evidence="2">Uncharacterized protein</fullName>
    </submittedName>
</protein>
<name>A0A392SSB9_9FABA</name>
<dbReference type="Proteomes" id="UP000265520">
    <property type="component" value="Unassembled WGS sequence"/>
</dbReference>